<sequence>MIKEQKLFCQNCNTELEKQVIGLNTFYCCRECMSMTSVREIIKLKLDMMKSTEVLEASS</sequence>
<accession>A0ABU9KTK2</accession>
<dbReference type="RefSeq" id="WP_342126383.1">
    <property type="nucleotide sequence ID" value="NZ_JBCAUS010000002.1"/>
</dbReference>
<gene>
    <name evidence="1" type="ORF">WOA13_02310</name>
</gene>
<organism evidence="1 2">
    <name type="scientific">Methanococcoides cohabitans</name>
    <dbReference type="NCBI Taxonomy" id="3136559"/>
    <lineage>
        <taxon>Archaea</taxon>
        <taxon>Methanobacteriati</taxon>
        <taxon>Methanobacteriota</taxon>
        <taxon>Stenosarchaea group</taxon>
        <taxon>Methanomicrobia</taxon>
        <taxon>Methanosarcinales</taxon>
        <taxon>Methanosarcinaceae</taxon>
        <taxon>Methanococcoides</taxon>
    </lineage>
</organism>
<protein>
    <submittedName>
        <fullName evidence="1">Uncharacterized protein</fullName>
    </submittedName>
</protein>
<name>A0ABU9KTK2_9EURY</name>
<dbReference type="Proteomes" id="UP001396646">
    <property type="component" value="Unassembled WGS sequence"/>
</dbReference>
<proteinExistence type="predicted"/>
<keyword evidence="2" id="KW-1185">Reference proteome</keyword>
<reference evidence="1 2" key="1">
    <citation type="submission" date="2024-04" db="EMBL/GenBank/DDBJ databases">
        <title>Methanococcoides sp. LMO-2.</title>
        <authorList>
            <person name="Liang L."/>
        </authorList>
    </citation>
    <scope>NUCLEOTIDE SEQUENCE [LARGE SCALE GENOMIC DNA]</scope>
    <source>
        <strain evidence="1 2">LMO-2</strain>
    </source>
</reference>
<evidence type="ECO:0000313" key="2">
    <source>
        <dbReference type="Proteomes" id="UP001396646"/>
    </source>
</evidence>
<comment type="caution">
    <text evidence="1">The sequence shown here is derived from an EMBL/GenBank/DDBJ whole genome shotgun (WGS) entry which is preliminary data.</text>
</comment>
<dbReference type="EMBL" id="JBCAUS010000002">
    <property type="protein sequence ID" value="MEL4304674.1"/>
    <property type="molecule type" value="Genomic_DNA"/>
</dbReference>
<evidence type="ECO:0000313" key="1">
    <source>
        <dbReference type="EMBL" id="MEL4304674.1"/>
    </source>
</evidence>